<dbReference type="SUPFAM" id="SSF46934">
    <property type="entry name" value="UBA-like"/>
    <property type="match status" value="1"/>
</dbReference>
<dbReference type="GO" id="GO:0003746">
    <property type="term" value="F:translation elongation factor activity"/>
    <property type="evidence" value="ECO:0007669"/>
    <property type="project" value="UniProtKB-UniRule"/>
</dbReference>
<keyword evidence="4 5" id="KW-0496">Mitochondrion</keyword>
<evidence type="ECO:0000256" key="3">
    <source>
        <dbReference type="ARBA" id="ARBA00022917"/>
    </source>
</evidence>
<evidence type="ECO:0000313" key="7">
    <source>
        <dbReference type="EMBL" id="CCC89800.1"/>
    </source>
</evidence>
<evidence type="ECO:0000256" key="2">
    <source>
        <dbReference type="ARBA" id="ARBA00022768"/>
    </source>
</evidence>
<proteinExistence type="inferred from homology"/>
<dbReference type="InterPro" id="IPR036402">
    <property type="entry name" value="EF-Ts_dimer_sf"/>
</dbReference>
<dbReference type="InterPro" id="IPR001816">
    <property type="entry name" value="Transl_elong_EFTs/EF1B"/>
</dbReference>
<dbReference type="PANTHER" id="PTHR11741:SF0">
    <property type="entry name" value="ELONGATION FACTOR TS, MITOCHONDRIAL"/>
    <property type="match status" value="1"/>
</dbReference>
<dbReference type="EMBL" id="HE575316">
    <property type="protein sequence ID" value="CCC89800.1"/>
    <property type="molecule type" value="Genomic_DNA"/>
</dbReference>
<evidence type="ECO:0000256" key="1">
    <source>
        <dbReference type="ARBA" id="ARBA00005532"/>
    </source>
</evidence>
<name>G0UK95_TRYCI</name>
<keyword evidence="3 5" id="KW-0648">Protein biosynthesis</keyword>
<dbReference type="CDD" id="cd14275">
    <property type="entry name" value="UBA_EF-Ts"/>
    <property type="match status" value="1"/>
</dbReference>
<dbReference type="SUPFAM" id="SSF54713">
    <property type="entry name" value="Elongation factor Ts (EF-Ts), dimerisation domain"/>
    <property type="match status" value="1"/>
</dbReference>
<dbReference type="PANTHER" id="PTHR11741">
    <property type="entry name" value="ELONGATION FACTOR TS"/>
    <property type="match status" value="1"/>
</dbReference>
<dbReference type="Pfam" id="PF00889">
    <property type="entry name" value="EF_TS"/>
    <property type="match status" value="1"/>
</dbReference>
<sequence>MLHRSFLRFGHGGVSFIELVKELRFRTEAPISDCSAALKESNNDMDKALEALRKRGLAKAVKKGTRVTEHGSVAACVGETFGAAIITVCSETDFAARSAQFQRVCADVMEALRTQIVASKGAVLNDCAEVHRLLSEATAQRIQEAVAVLGENVTIKSIEPLRVSPHVSEHISIGSYVHGALGVPNVGRVAGLVALSRMDVSSGVPTETLVDVARHFVACSGAEGSYVHQNFFGTEETVGQWLKRHSLRFSSSLVVDFGKEPIVHMAPKPRSDGC</sequence>
<dbReference type="Gene3D" id="1.10.8.10">
    <property type="entry name" value="DNA helicase RuvA subunit, C-terminal domain"/>
    <property type="match status" value="1"/>
</dbReference>
<evidence type="ECO:0000256" key="5">
    <source>
        <dbReference type="HAMAP-Rule" id="MF_03135"/>
    </source>
</evidence>
<dbReference type="HAMAP" id="MF_00050">
    <property type="entry name" value="EF_Ts"/>
    <property type="match status" value="1"/>
</dbReference>
<organism evidence="7">
    <name type="scientific">Trypanosoma congolense (strain IL3000)</name>
    <dbReference type="NCBI Taxonomy" id="1068625"/>
    <lineage>
        <taxon>Eukaryota</taxon>
        <taxon>Discoba</taxon>
        <taxon>Euglenozoa</taxon>
        <taxon>Kinetoplastea</taxon>
        <taxon>Metakinetoplastina</taxon>
        <taxon>Trypanosomatida</taxon>
        <taxon>Trypanosomatidae</taxon>
        <taxon>Trypanosoma</taxon>
        <taxon>Nannomonas</taxon>
    </lineage>
</organism>
<gene>
    <name evidence="7" type="ORF">TCIL3000_3_2320</name>
</gene>
<keyword evidence="2 5" id="KW-0251">Elongation factor</keyword>
<reference evidence="7" key="1">
    <citation type="journal article" date="2012" name="Proc. Natl. Acad. Sci. U.S.A.">
        <title>Antigenic diversity is generated by distinct evolutionary mechanisms in African trypanosome species.</title>
        <authorList>
            <person name="Jackson A.P."/>
            <person name="Berry A."/>
            <person name="Aslett M."/>
            <person name="Allison H.C."/>
            <person name="Burton P."/>
            <person name="Vavrova-Anderson J."/>
            <person name="Brown R."/>
            <person name="Browne H."/>
            <person name="Corton N."/>
            <person name="Hauser H."/>
            <person name="Gamble J."/>
            <person name="Gilderthorp R."/>
            <person name="Marcello L."/>
            <person name="McQuillan J."/>
            <person name="Otto T.D."/>
            <person name="Quail M.A."/>
            <person name="Sanders M.J."/>
            <person name="van Tonder A."/>
            <person name="Ginger M.L."/>
            <person name="Field M.C."/>
            <person name="Barry J.D."/>
            <person name="Hertz-Fowler C."/>
            <person name="Berriman M."/>
        </authorList>
    </citation>
    <scope>NUCLEOTIDE SEQUENCE</scope>
    <source>
        <strain evidence="7">IL3000</strain>
    </source>
</reference>
<accession>G0UK95</accession>
<protein>
    <recommendedName>
        <fullName evidence="5">Elongation factor Ts, mitochondrial</fullName>
        <shortName evidence="5">EF-Ts</shortName>
        <shortName evidence="5">EF-TsMt</shortName>
    </recommendedName>
</protein>
<dbReference type="InterPro" id="IPR014039">
    <property type="entry name" value="Transl_elong_EFTs/EF1B_dimer"/>
</dbReference>
<dbReference type="GO" id="GO:0005739">
    <property type="term" value="C:mitochondrion"/>
    <property type="evidence" value="ECO:0007669"/>
    <property type="project" value="UniProtKB-SubCell"/>
</dbReference>
<dbReference type="FunFam" id="1.10.8.10:FF:000001">
    <property type="entry name" value="Elongation factor Ts"/>
    <property type="match status" value="1"/>
</dbReference>
<dbReference type="AlphaFoldDB" id="G0UK95"/>
<dbReference type="FunFam" id="3.30.479.20:FF:000033">
    <property type="entry name" value="Elongation factor Ts, mitochondrial"/>
    <property type="match status" value="1"/>
</dbReference>
<comment type="similarity">
    <text evidence="1 5">Belongs to the EF-Ts family.</text>
</comment>
<dbReference type="GO" id="GO:0070125">
    <property type="term" value="P:mitochondrial translational elongation"/>
    <property type="evidence" value="ECO:0007669"/>
    <property type="project" value="TreeGrafter"/>
</dbReference>
<comment type="function">
    <text evidence="5">Associates with the EF-Tu.GDP complex and induces the exchange of GDP to GTP. It remains bound to the aminoacyl-tRNA.EF-Tu.GTP complex up to the GTP hydrolysis stage on the ribosome.</text>
</comment>
<evidence type="ECO:0000259" key="6">
    <source>
        <dbReference type="Pfam" id="PF00889"/>
    </source>
</evidence>
<dbReference type="Gene3D" id="3.30.479.20">
    <property type="entry name" value="Elongation factor Ts, dimerisation domain"/>
    <property type="match status" value="1"/>
</dbReference>
<evidence type="ECO:0000256" key="4">
    <source>
        <dbReference type="ARBA" id="ARBA00023128"/>
    </source>
</evidence>
<dbReference type="VEuPathDB" id="TriTrypDB:TcIL3000_3_2320"/>
<comment type="subcellular location">
    <subcellularLocation>
        <location evidence="5">Mitochondrion</location>
    </subcellularLocation>
</comment>
<dbReference type="InterPro" id="IPR009060">
    <property type="entry name" value="UBA-like_sf"/>
</dbReference>
<feature type="domain" description="Translation elongation factor EFTs/EF1B dimerisation" evidence="6">
    <location>
        <begin position="83"/>
        <end position="220"/>
    </location>
</feature>